<name>A0A6A5FV31_CAERE</name>
<feature type="compositionally biased region" description="Acidic residues" evidence="1">
    <location>
        <begin position="131"/>
        <end position="140"/>
    </location>
</feature>
<organism evidence="2 3">
    <name type="scientific">Caenorhabditis remanei</name>
    <name type="common">Caenorhabditis vulgaris</name>
    <dbReference type="NCBI Taxonomy" id="31234"/>
    <lineage>
        <taxon>Eukaryota</taxon>
        <taxon>Metazoa</taxon>
        <taxon>Ecdysozoa</taxon>
        <taxon>Nematoda</taxon>
        <taxon>Chromadorea</taxon>
        <taxon>Rhabditida</taxon>
        <taxon>Rhabditina</taxon>
        <taxon>Rhabditomorpha</taxon>
        <taxon>Rhabditoidea</taxon>
        <taxon>Rhabditidae</taxon>
        <taxon>Peloderinae</taxon>
        <taxon>Caenorhabditis</taxon>
    </lineage>
</organism>
<sequence>MIEKAAGAKFSDFPAKDTVEMYGESWILISFAEFKESGHYMAWMKTAKEWLRIDDDHVDIRVDTRAMNLKNYEARTLVFKKFPKVAPVERVKTPEPPTAKKPSILTSIQTTLNKELSIATKNNNSPLPSDDLVEDDLVED</sequence>
<reference evidence="2 3" key="1">
    <citation type="submission" date="2019-12" db="EMBL/GenBank/DDBJ databases">
        <title>Chromosome-level assembly of the Caenorhabditis remanei genome.</title>
        <authorList>
            <person name="Teterina A.A."/>
            <person name="Willis J.H."/>
            <person name="Phillips P.C."/>
        </authorList>
    </citation>
    <scope>NUCLEOTIDE SEQUENCE [LARGE SCALE GENOMIC DNA]</scope>
    <source>
        <strain evidence="2 3">PX506</strain>
        <tissue evidence="2">Whole organism</tissue>
    </source>
</reference>
<proteinExistence type="predicted"/>
<evidence type="ECO:0000313" key="2">
    <source>
        <dbReference type="EMBL" id="KAF1746251.1"/>
    </source>
</evidence>
<dbReference type="KEGG" id="crq:GCK72_022704"/>
<protein>
    <recommendedName>
        <fullName evidence="4">SPK domain-containing protein</fullName>
    </recommendedName>
</protein>
<dbReference type="GeneID" id="78777537"/>
<dbReference type="AlphaFoldDB" id="A0A6A5FV31"/>
<dbReference type="EMBL" id="WUAV01000006">
    <property type="protein sequence ID" value="KAF1746251.1"/>
    <property type="molecule type" value="Genomic_DNA"/>
</dbReference>
<evidence type="ECO:0000313" key="3">
    <source>
        <dbReference type="Proteomes" id="UP000483820"/>
    </source>
</evidence>
<dbReference type="CTD" id="78777537"/>
<comment type="caution">
    <text evidence="2">The sequence shown here is derived from an EMBL/GenBank/DDBJ whole genome shotgun (WGS) entry which is preliminary data.</text>
</comment>
<evidence type="ECO:0000256" key="1">
    <source>
        <dbReference type="SAM" id="MobiDB-lite"/>
    </source>
</evidence>
<feature type="region of interest" description="Disordered" evidence="1">
    <location>
        <begin position="119"/>
        <end position="140"/>
    </location>
</feature>
<dbReference type="Proteomes" id="UP000483820">
    <property type="component" value="Chromosome X"/>
</dbReference>
<accession>A0A6A5FV31</accession>
<gene>
    <name evidence="2" type="ORF">GCK72_022704</name>
</gene>
<dbReference type="RefSeq" id="XP_053578571.1">
    <property type="nucleotide sequence ID" value="XM_053735005.1"/>
</dbReference>
<evidence type="ECO:0008006" key="4">
    <source>
        <dbReference type="Google" id="ProtNLM"/>
    </source>
</evidence>